<dbReference type="InterPro" id="IPR058755">
    <property type="entry name" value="Fn1-VW_OTOGL"/>
</dbReference>
<evidence type="ECO:0000313" key="12">
    <source>
        <dbReference type="Ensembl" id="ENSGEVP00005011461.1"/>
    </source>
</evidence>
<dbReference type="Gene3D" id="2.10.25.10">
    <property type="entry name" value="Laminin"/>
    <property type="match status" value="4"/>
</dbReference>
<protein>
    <submittedName>
        <fullName evidence="12">Otogelin like</fullName>
    </submittedName>
</protein>
<evidence type="ECO:0000256" key="5">
    <source>
        <dbReference type="ARBA" id="ARBA00023180"/>
    </source>
</evidence>
<dbReference type="InterPro" id="IPR001846">
    <property type="entry name" value="VWF_type-D"/>
</dbReference>
<feature type="domain" description="VWFD" evidence="11">
    <location>
        <begin position="447"/>
        <end position="620"/>
    </location>
</feature>
<dbReference type="Pfam" id="PF00094">
    <property type="entry name" value="VWD"/>
    <property type="match status" value="4"/>
</dbReference>
<dbReference type="InterPro" id="IPR058753">
    <property type="entry name" value="TIL_OTOGL_Mucin"/>
</dbReference>
<dbReference type="InterPro" id="IPR036195">
    <property type="entry name" value="AbfB_ABD_sf"/>
</dbReference>
<dbReference type="InterPro" id="IPR058754">
    <property type="entry name" value="OTOGL-like_N"/>
</dbReference>
<dbReference type="PANTHER" id="PTHR11339">
    <property type="entry name" value="EXTRACELLULAR MATRIX GLYCOPROTEIN RELATED"/>
    <property type="match status" value="1"/>
</dbReference>
<sequence length="2227" mass="248820">MNIVGKLNLLIPWSVFLVHSLLLSLQGKNFIYLFFFHCKANISYSSCPQECLNGAICTEAGICDCQMFQAHGERCQIVPNDGKDRDGICKSWGQYHFETFDGIYYYFPGNCSYIFAKDCSAPEPQYTVWVHNSLQCDGSVYSCLRSISLFFSSQDEIVVVGHEVRKEGIRLTLPQTIGNVFIERLADYILVKTTFGFSLAWDGSSGIYIKLTEEHKGKPCGLCGNYNGNKSDDLIIQNSEYTEDIAVFANSWSVQTPDNAICVTTASDFSSPCSTDTESSEAIFFKCQILLQFPFLSCHESIDPYSYISSCMNDLCRVDDDETYCRAVTEYARACSHAGYPIRDWREDFPACTEKCEDSFVHRDCISCCPPTCTFEKDCLGSNLHCLDGCYCPDGLVMDNGTCISVSNCPCIYHGKVLSAGSKIEQECSQCTCIGGVWNCTEHDCPAECTIVGDSHFTTFDGRHYTFLGICQYIVVKGTGKDKFTITLQKAPCGQNLDHGCIQSVTLVLEDDMSKQVTLTRDGEVQTGPSQGFNFNGDIEIQNLSSLFVQLKTRFGLKIQFAKDGERLYIQVNTSWKRRTLGLCGTFNGNLRDDFLSPAGMIEGTPQLHANAWKISSACFAPVNIPVVDPCNINQQNVGYASHCDIINQELFAPCHPYISPGLYYQLCRFDACKCGSSCLCNALAHYAYICGKHGIAIDFRSQVSYCALVCRSGMLYHRCSSFCEHSCSSLSAPHVCNGDCAEGCNCPDVILHCFEYTMFVTLQQEQLISFNLHFTFEVHTCPEGKIYYDCRHPVPGLPAAGVNCEISCANLAMNFTCVPSPTCASGCICPPGMAEHKGKCYIPDSCPCTWKDWEYLSGEVIATPCYTCVCRRGIFTCTSYPCPAVCTVYGDRHYYTFDGLEYDYVSDCQAYLVKGFFTLGRENPPTYQLWKAGYYTVVHFPEQEITILWDKKTTIHVKVGPRWKGKLAGLCGNFDKYTSNDLTTSNNMEVRNAQVFGESWAMGQCKSPNETIKPCEVHQSKFPYAKRECSILYSDVFAPCRNVIDVTSFVKNCHTDTCNCNLGGDCECLCTSIAAYAYKCCQQGAAIHWRSPSVCPYNCEYYNQGLGEGPYILASYGQNDTVIGANITSRKLFPLPKISTYENVGFSFMITPGLFKDKDLSLSLVSLESAERPNYFLYVHDNETVTLEKWAASSSFRRRATFFHHQGLWFPDCSAFELHNKKGFFIILTVSGIKVSKYDDSEEFKRTSSFSIEDLHASVPYRRMCEWRYEPCASPCFKTCSDPEGVACKFLPPVEGCLPYCPKNMILDEVTLKCVYPEDFASQIPTTMRTMWSSLSPLVIHTMSTLMPPPVTSPKYIEPVDRCSQYVCINMGWMLYNVSRNCHKNVEKPDCGFRGMPVQVNSDSCCPEWECPCQCSVLSELSIITFDGNNIALYNMASYILVKLPEEIIVAHIEKCPTNQSANSIRKLVSPGGTSGLCFKKLNVTTLTNKVLINRLARKVVVDSVIQPLPFSKHGLCIHDTGAMYVINTPAGISIKWAHVTGIIDIQYGLHSNTSTKTEGLCGVCNGDPVDDLKMQNRTIITDLEEIEAFIKSWEIEKSVDVTTRRPVRNCTEDNCTYCMELLNRRVFVPCHKKVSPQDFCEKMWINNTYFWNYECDALSAYVALCNKHNICIKWRTPDYCSLGCPDGKEYQPCVQPCAAKTCLNKWFYEESPCSYLREDCVCKNGTILHRTDSDLCIPEEKCACTDNEGQPRSAGEVWNGSIKGCCMYNCLENGSVIAIEPECSEDPLPVCEREGEVIVNVIEERACCPKKVCECDMTLCEAIIPTCKNGEKLMVGYSALSCCPQYQCECDPLACPNAPRPECREDQFIVEAKQEDPCCFSYLCVCESCIEPVPLCNEGEILTVDLSTMRSCCPRYHCVCDETLCSMPLLNCTADMELVKEKVPGQCCPDWHCECSCENFTVPTCKVVRKFPLVVSYLITSKKDDVCVFQEVTVLNPGQSMIQYLDENLCYTVQCLQEKDHSTGYHAMDFTVVNCSQQCDAHQIYIPSSSHHVCCGTCQNVSCAFYTENGTLSVHEVSGSTWVSNCTKYECAKTAVGAMILGSSVVCPPFNETECTKNGGTVQTYNDGCCKTCKKEERICQKVTVRTTIRKSDCISQRPINVASCEGKCPSATIFNVNIDSHLKFCKCCCENGVQNLTVPLYCSGNGTEVMYVIQEPTDCSCKWN</sequence>
<dbReference type="CDD" id="cd19941">
    <property type="entry name" value="TIL"/>
    <property type="match status" value="3"/>
</dbReference>
<dbReference type="Pfam" id="PF08742">
    <property type="entry name" value="C8"/>
    <property type="match status" value="4"/>
</dbReference>
<evidence type="ECO:0000256" key="4">
    <source>
        <dbReference type="ARBA" id="ARBA00023157"/>
    </source>
</evidence>
<gene>
    <name evidence="12" type="primary">OTOGL</name>
</gene>
<feature type="domain" description="VWFD" evidence="11">
    <location>
        <begin position="839"/>
        <end position="1009"/>
    </location>
</feature>
<feature type="disulfide bond" evidence="7">
    <location>
        <begin position="2156"/>
        <end position="2205"/>
    </location>
</feature>
<evidence type="ECO:0000256" key="3">
    <source>
        <dbReference type="ARBA" id="ARBA00022737"/>
    </source>
</evidence>
<dbReference type="InterPro" id="IPR007934">
    <property type="entry name" value="AbfB_ABD"/>
</dbReference>
<dbReference type="PROSITE" id="PS01225">
    <property type="entry name" value="CTCK_2"/>
    <property type="match status" value="1"/>
</dbReference>
<dbReference type="Pfam" id="PF25961">
    <property type="entry name" value="OTOGL_N"/>
    <property type="match status" value="1"/>
</dbReference>
<dbReference type="Pfam" id="PF05270">
    <property type="entry name" value="AbfB"/>
    <property type="match status" value="1"/>
</dbReference>
<evidence type="ECO:0000256" key="8">
    <source>
        <dbReference type="PROSITE-ProRule" id="PRU00076"/>
    </source>
</evidence>
<evidence type="ECO:0000259" key="10">
    <source>
        <dbReference type="PROSITE" id="PS50026"/>
    </source>
</evidence>
<feature type="domain" description="EGF-like" evidence="10">
    <location>
        <begin position="43"/>
        <end position="76"/>
    </location>
</feature>
<dbReference type="GeneTree" id="ENSGT00940000160698"/>
<dbReference type="InterPro" id="IPR000742">
    <property type="entry name" value="EGF"/>
</dbReference>
<dbReference type="PROSITE" id="PS50026">
    <property type="entry name" value="EGF_3"/>
    <property type="match status" value="1"/>
</dbReference>
<feature type="domain" description="VWFD" evidence="11">
    <location>
        <begin position="1414"/>
        <end position="1603"/>
    </location>
</feature>
<dbReference type="SUPFAM" id="SSF110221">
    <property type="entry name" value="AbfB domain"/>
    <property type="match status" value="1"/>
</dbReference>
<feature type="domain" description="VWFD" evidence="11">
    <location>
        <begin position="87"/>
        <end position="263"/>
    </location>
</feature>
<dbReference type="Pfam" id="PF25960">
    <property type="entry name" value="Fn1-VW_OTOGL"/>
    <property type="match status" value="1"/>
</dbReference>
<comment type="similarity">
    <text evidence="6">Belongs to the otogelin family.</text>
</comment>
<evidence type="ECO:0000256" key="2">
    <source>
        <dbReference type="ARBA" id="ARBA00022525"/>
    </source>
</evidence>
<keyword evidence="2" id="KW-0964">Secreted</keyword>
<dbReference type="SMART" id="SM00832">
    <property type="entry name" value="C8"/>
    <property type="match status" value="4"/>
</dbReference>
<dbReference type="InterPro" id="IPR006207">
    <property type="entry name" value="Cys_knot_C"/>
</dbReference>
<evidence type="ECO:0000256" key="1">
    <source>
        <dbReference type="ARBA" id="ARBA00004613"/>
    </source>
</evidence>
<dbReference type="InterPro" id="IPR014853">
    <property type="entry name" value="VWF/SSPO/ZAN-like_Cys-rich_dom"/>
</dbReference>
<dbReference type="SMART" id="SM00041">
    <property type="entry name" value="CT"/>
    <property type="match status" value="1"/>
</dbReference>
<dbReference type="Proteomes" id="UP000694390">
    <property type="component" value="Unassembled WGS sequence"/>
</dbReference>
<dbReference type="InterPro" id="IPR036084">
    <property type="entry name" value="Ser_inhib-like_sf"/>
</dbReference>
<dbReference type="GO" id="GO:0005615">
    <property type="term" value="C:extracellular space"/>
    <property type="evidence" value="ECO:0007669"/>
    <property type="project" value="TreeGrafter"/>
</dbReference>
<accession>A0A8C4Y188</accession>
<keyword evidence="5" id="KW-0325">Glycoprotein</keyword>
<dbReference type="InterPro" id="IPR050780">
    <property type="entry name" value="Mucin_vWF_Thrombospondin_sf"/>
</dbReference>
<dbReference type="Pfam" id="PF25962">
    <property type="entry name" value="TIL_OTOGL_Mucin"/>
    <property type="match status" value="1"/>
</dbReference>
<dbReference type="GO" id="GO:0031012">
    <property type="term" value="C:extracellular matrix"/>
    <property type="evidence" value="ECO:0007669"/>
    <property type="project" value="TreeGrafter"/>
</dbReference>
<dbReference type="OrthoDB" id="8921018at2759"/>
<keyword evidence="13" id="KW-1185">Reference proteome</keyword>
<evidence type="ECO:0000259" key="9">
    <source>
        <dbReference type="PROSITE" id="PS01225"/>
    </source>
</evidence>
<dbReference type="PANTHER" id="PTHR11339:SF225">
    <property type="entry name" value="OTOGELIN-LIKE PROTEIN"/>
    <property type="match status" value="1"/>
</dbReference>
<keyword evidence="8" id="KW-0245">EGF-like domain</keyword>
<organism evidence="12 13">
    <name type="scientific">Gopherus evgoodei</name>
    <name type="common">Goodes thornscrub tortoise</name>
    <dbReference type="NCBI Taxonomy" id="1825980"/>
    <lineage>
        <taxon>Eukaryota</taxon>
        <taxon>Metazoa</taxon>
        <taxon>Chordata</taxon>
        <taxon>Craniata</taxon>
        <taxon>Vertebrata</taxon>
        <taxon>Euteleostomi</taxon>
        <taxon>Archelosauria</taxon>
        <taxon>Testudinata</taxon>
        <taxon>Testudines</taxon>
        <taxon>Cryptodira</taxon>
        <taxon>Durocryptodira</taxon>
        <taxon>Testudinoidea</taxon>
        <taxon>Testudinidae</taxon>
        <taxon>Gopherus</taxon>
    </lineage>
</organism>
<dbReference type="SMART" id="SM00215">
    <property type="entry name" value="VWC_out"/>
    <property type="match status" value="1"/>
</dbReference>
<feature type="disulfide bond" evidence="8">
    <location>
        <begin position="47"/>
        <end position="57"/>
    </location>
</feature>
<reference evidence="12" key="1">
    <citation type="submission" date="2025-08" db="UniProtKB">
        <authorList>
            <consortium name="Ensembl"/>
        </authorList>
    </citation>
    <scope>IDENTIFICATION</scope>
</reference>
<evidence type="ECO:0000259" key="11">
    <source>
        <dbReference type="PROSITE" id="PS51233"/>
    </source>
</evidence>
<dbReference type="PROSITE" id="PS51233">
    <property type="entry name" value="VWFD"/>
    <property type="match status" value="4"/>
</dbReference>
<dbReference type="GO" id="GO:0007399">
    <property type="term" value="P:nervous system development"/>
    <property type="evidence" value="ECO:0007669"/>
    <property type="project" value="UniProtKB-ARBA"/>
</dbReference>
<dbReference type="GO" id="GO:0046373">
    <property type="term" value="P:L-arabinose metabolic process"/>
    <property type="evidence" value="ECO:0007669"/>
    <property type="project" value="InterPro"/>
</dbReference>
<dbReference type="Gene3D" id="2.80.10.50">
    <property type="match status" value="1"/>
</dbReference>
<keyword evidence="3" id="KW-0677">Repeat</keyword>
<feature type="domain" description="CTCK" evidence="9">
    <location>
        <begin position="2142"/>
        <end position="2227"/>
    </location>
</feature>
<proteinExistence type="inferred from homology"/>
<comment type="caution">
    <text evidence="8">Lacks conserved residue(s) required for the propagation of feature annotation.</text>
</comment>
<dbReference type="Ensembl" id="ENSGEVT00005012019.1">
    <property type="protein sequence ID" value="ENSGEVP00005011461.1"/>
    <property type="gene ID" value="ENSGEVG00005007663.1"/>
</dbReference>
<dbReference type="SMART" id="SM00216">
    <property type="entry name" value="VWD"/>
    <property type="match status" value="4"/>
</dbReference>
<keyword evidence="4 8" id="KW-1015">Disulfide bond</keyword>
<comment type="subcellular location">
    <subcellularLocation>
        <location evidence="1">Secreted</location>
    </subcellularLocation>
</comment>
<dbReference type="InterPro" id="IPR001007">
    <property type="entry name" value="VWF_dom"/>
</dbReference>
<evidence type="ECO:0000256" key="6">
    <source>
        <dbReference type="ARBA" id="ARBA00061260"/>
    </source>
</evidence>
<evidence type="ECO:0000313" key="13">
    <source>
        <dbReference type="Proteomes" id="UP000694390"/>
    </source>
</evidence>
<name>A0A8C4Y188_9SAUR</name>
<evidence type="ECO:0000256" key="7">
    <source>
        <dbReference type="PROSITE-ProRule" id="PRU00039"/>
    </source>
</evidence>
<reference evidence="12" key="2">
    <citation type="submission" date="2025-09" db="UniProtKB">
        <authorList>
            <consortium name="Ensembl"/>
        </authorList>
    </citation>
    <scope>IDENTIFICATION</scope>
</reference>
<dbReference type="GO" id="GO:0046556">
    <property type="term" value="F:alpha-L-arabinofuranosidase activity"/>
    <property type="evidence" value="ECO:0007669"/>
    <property type="project" value="InterPro"/>
</dbReference>
<dbReference type="SUPFAM" id="SSF57567">
    <property type="entry name" value="Serine protease inhibitors"/>
    <property type="match status" value="4"/>
</dbReference>